<proteinExistence type="inferred from homology"/>
<keyword evidence="5 6" id="KW-0472">Membrane</keyword>
<comment type="caution">
    <text evidence="7">The sequence shown here is derived from an EMBL/GenBank/DDBJ whole genome shotgun (WGS) entry which is preliminary data.</text>
</comment>
<comment type="similarity">
    <text evidence="6">Belongs to the complex I subunit 4L family.</text>
</comment>
<comment type="function">
    <text evidence="6">NDH-1 shuttles electrons from NADH, via FMN and iron-sulfur (Fe-S) centers, to quinones in the respiratory chain. The immediate electron acceptor for the enzyme in this species is believed to be ubiquinone. Couples the redox reaction to proton translocation (for every two electrons transferred, four hydrogen ions are translocated across the cytoplasmic membrane), and thus conserves the redox energy in a proton gradient.</text>
</comment>
<accession>S2KXS2</accession>
<keyword evidence="6" id="KW-0830">Ubiquinone</keyword>
<dbReference type="Pfam" id="PF00420">
    <property type="entry name" value="Oxidored_q2"/>
    <property type="match status" value="1"/>
</dbReference>
<dbReference type="NCBIfam" id="NF004320">
    <property type="entry name" value="PRK05715.1-2"/>
    <property type="match status" value="1"/>
</dbReference>
<organism evidence="7 8">
    <name type="scientific">Litchfieldella anticariensis (strain DSM 16096 / CECT 5854 / CIP 108499 / LMG 22089 / FP35)</name>
    <name type="common">Halomonas anticariensis</name>
    <dbReference type="NCBI Taxonomy" id="1121939"/>
    <lineage>
        <taxon>Bacteria</taxon>
        <taxon>Pseudomonadati</taxon>
        <taxon>Pseudomonadota</taxon>
        <taxon>Gammaproteobacteria</taxon>
        <taxon>Oceanospirillales</taxon>
        <taxon>Halomonadaceae</taxon>
        <taxon>Litchfieldella</taxon>
    </lineage>
</organism>
<evidence type="ECO:0000313" key="7">
    <source>
        <dbReference type="EMBL" id="EPC00209.1"/>
    </source>
</evidence>
<feature type="transmembrane region" description="Helical" evidence="6">
    <location>
        <begin position="50"/>
        <end position="72"/>
    </location>
</feature>
<dbReference type="GO" id="GO:0005886">
    <property type="term" value="C:plasma membrane"/>
    <property type="evidence" value="ECO:0007669"/>
    <property type="project" value="UniProtKB-SubCell"/>
</dbReference>
<name>S2KXS2_LITA3</name>
<dbReference type="STRING" id="1121939.L861_06870"/>
<dbReference type="EC" id="7.1.1.-" evidence="6"/>
<evidence type="ECO:0000256" key="4">
    <source>
        <dbReference type="ARBA" id="ARBA00022989"/>
    </source>
</evidence>
<dbReference type="InterPro" id="IPR039428">
    <property type="entry name" value="NUOK/Mnh_C1-like"/>
</dbReference>
<keyword evidence="3 6" id="KW-0874">Quinone</keyword>
<keyword evidence="8" id="KW-1185">Reference proteome</keyword>
<dbReference type="GO" id="GO:0050136">
    <property type="term" value="F:NADH dehydrogenase (quinone) (non-electrogenic) activity"/>
    <property type="evidence" value="ECO:0007669"/>
    <property type="project" value="UniProtKB-UniRule"/>
</dbReference>
<evidence type="ECO:0000313" key="8">
    <source>
        <dbReference type="Proteomes" id="UP000014463"/>
    </source>
</evidence>
<feature type="transmembrane region" description="Helical" evidence="6">
    <location>
        <begin position="22"/>
        <end position="43"/>
    </location>
</feature>
<dbReference type="Gene3D" id="1.10.287.3510">
    <property type="match status" value="1"/>
</dbReference>
<keyword evidence="2 6" id="KW-0812">Transmembrane</keyword>
<keyword evidence="6" id="KW-1003">Cell membrane</keyword>
<dbReference type="GO" id="GO:0042773">
    <property type="term" value="P:ATP synthesis coupled electron transport"/>
    <property type="evidence" value="ECO:0007669"/>
    <property type="project" value="InterPro"/>
</dbReference>
<evidence type="ECO:0000256" key="6">
    <source>
        <dbReference type="HAMAP-Rule" id="MF_01456"/>
    </source>
</evidence>
<dbReference type="PATRIC" id="fig|1121939.11.peg.4253"/>
<evidence type="ECO:0000256" key="2">
    <source>
        <dbReference type="ARBA" id="ARBA00022692"/>
    </source>
</evidence>
<keyword evidence="6" id="KW-0520">NAD</keyword>
<evidence type="ECO:0000256" key="1">
    <source>
        <dbReference type="ARBA" id="ARBA00004141"/>
    </source>
</evidence>
<comment type="subcellular location">
    <subcellularLocation>
        <location evidence="6">Cell membrane</location>
        <topology evidence="6">Multi-pass membrane protein</topology>
    </subcellularLocation>
    <subcellularLocation>
        <location evidence="1">Membrane</location>
        <topology evidence="1">Multi-pass membrane protein</topology>
    </subcellularLocation>
</comment>
<dbReference type="GO" id="GO:0048038">
    <property type="term" value="F:quinone binding"/>
    <property type="evidence" value="ECO:0007669"/>
    <property type="project" value="UniProtKB-KW"/>
</dbReference>
<keyword evidence="6" id="KW-1278">Translocase</keyword>
<comment type="subunit">
    <text evidence="6">NDH-1 is composed of 14 different subunits. Subunits NuoA, H, J, K, L, M, N constitute the membrane sector of the complex.</text>
</comment>
<dbReference type="HAMAP" id="MF_01456">
    <property type="entry name" value="NDH1_NuoK"/>
    <property type="match status" value="1"/>
</dbReference>
<reference evidence="7 8" key="1">
    <citation type="journal article" date="2013" name="Genome Announc.">
        <title>Draft genome sequence of the moderately halophilic gammaproteobacterium Halomonas anticariensis FP35.</title>
        <authorList>
            <person name="Tahrioui A."/>
            <person name="Quesada E."/>
            <person name="Llamas I."/>
        </authorList>
    </citation>
    <scope>NUCLEOTIDE SEQUENCE [LARGE SCALE GENOMIC DNA]</scope>
    <source>
        <strain evidence="8">DSM 16096 / CECT 5854 / LMG 22089 / FP35</strain>
    </source>
</reference>
<evidence type="ECO:0000256" key="3">
    <source>
        <dbReference type="ARBA" id="ARBA00022719"/>
    </source>
</evidence>
<protein>
    <recommendedName>
        <fullName evidence="6">NADH-quinone oxidoreductase subunit K</fullName>
        <ecNumber evidence="6">7.1.1.-</ecNumber>
    </recommendedName>
    <alternativeName>
        <fullName evidence="6">NADH dehydrogenase I subunit K</fullName>
    </alternativeName>
    <alternativeName>
        <fullName evidence="6">NDH-1 subunit K</fullName>
    </alternativeName>
</protein>
<dbReference type="eggNOG" id="COG0713">
    <property type="taxonomic scope" value="Bacteria"/>
</dbReference>
<feature type="transmembrane region" description="Helical" evidence="6">
    <location>
        <begin position="84"/>
        <end position="108"/>
    </location>
</feature>
<keyword evidence="6" id="KW-0813">Transport</keyword>
<comment type="catalytic activity">
    <reaction evidence="6">
        <text>a quinone + NADH + 5 H(+)(in) = a quinol + NAD(+) + 4 H(+)(out)</text>
        <dbReference type="Rhea" id="RHEA:57888"/>
        <dbReference type="ChEBI" id="CHEBI:15378"/>
        <dbReference type="ChEBI" id="CHEBI:24646"/>
        <dbReference type="ChEBI" id="CHEBI:57540"/>
        <dbReference type="ChEBI" id="CHEBI:57945"/>
        <dbReference type="ChEBI" id="CHEBI:132124"/>
    </reaction>
</comment>
<gene>
    <name evidence="6" type="primary">nuoK</name>
    <name evidence="7" type="ORF">L861_06870</name>
</gene>
<dbReference type="EMBL" id="ASTJ01000042">
    <property type="protein sequence ID" value="EPC00209.1"/>
    <property type="molecule type" value="Genomic_DNA"/>
</dbReference>
<dbReference type="Proteomes" id="UP000014463">
    <property type="component" value="Unassembled WGS sequence"/>
</dbReference>
<keyword evidence="4 6" id="KW-1133">Transmembrane helix</keyword>
<dbReference type="InterPro" id="IPR001133">
    <property type="entry name" value="NADH_UbQ_OxRdtase_chain4L/K"/>
</dbReference>
<dbReference type="AlphaFoldDB" id="S2KXS2"/>
<sequence>MVAMSTTIITITRQALLARKEVWMTLVTLLLLAAALIGIGLYGALSQQSFVMLMMGLELMLNGVMLAAVAFWALSGAGAPEGQLLTIIVMAVMAIEMAMGFALVVAVYRGKQADMTEALSELKQ</sequence>
<evidence type="ECO:0000256" key="5">
    <source>
        <dbReference type="ARBA" id="ARBA00023136"/>
    </source>
</evidence>